<accession>A0A816S5S5</accession>
<gene>
    <name evidence="1" type="ORF">DARMORV10_A06P03320.1</name>
</gene>
<dbReference type="AlphaFoldDB" id="A0A816S5S5"/>
<name>A0A816S5S5_BRANA</name>
<dbReference type="EMBL" id="HG994360">
    <property type="protein sequence ID" value="CAF2081571.1"/>
    <property type="molecule type" value="Genomic_DNA"/>
</dbReference>
<reference evidence="1" key="1">
    <citation type="submission" date="2021-01" db="EMBL/GenBank/DDBJ databases">
        <authorList>
            <consortium name="Genoscope - CEA"/>
            <person name="William W."/>
        </authorList>
    </citation>
    <scope>NUCLEOTIDE SEQUENCE</scope>
</reference>
<organism evidence="1">
    <name type="scientific">Brassica napus</name>
    <name type="common">Rape</name>
    <dbReference type="NCBI Taxonomy" id="3708"/>
    <lineage>
        <taxon>Eukaryota</taxon>
        <taxon>Viridiplantae</taxon>
        <taxon>Streptophyta</taxon>
        <taxon>Embryophyta</taxon>
        <taxon>Tracheophyta</taxon>
        <taxon>Spermatophyta</taxon>
        <taxon>Magnoliopsida</taxon>
        <taxon>eudicotyledons</taxon>
        <taxon>Gunneridae</taxon>
        <taxon>Pentapetalae</taxon>
        <taxon>rosids</taxon>
        <taxon>malvids</taxon>
        <taxon>Brassicales</taxon>
        <taxon>Brassicaceae</taxon>
        <taxon>Brassiceae</taxon>
        <taxon>Brassica</taxon>
    </lineage>
</organism>
<sequence>MDDVATKLARVNRILSRVKREATNITWQRDSFVEEGKSAVMDFLVFNNKRW</sequence>
<protein>
    <submittedName>
        <fullName evidence="1">(rape) hypothetical protein</fullName>
    </submittedName>
</protein>
<evidence type="ECO:0000313" key="1">
    <source>
        <dbReference type="EMBL" id="CAF2081571.1"/>
    </source>
</evidence>
<proteinExistence type="predicted"/>
<dbReference type="Proteomes" id="UP001295469">
    <property type="component" value="Chromosome A06"/>
</dbReference>